<protein>
    <submittedName>
        <fullName evidence="2">TlpA family protein disulfide reductase</fullName>
    </submittedName>
</protein>
<dbReference type="InterPro" id="IPR036249">
    <property type="entry name" value="Thioredoxin-like_sf"/>
</dbReference>
<dbReference type="AlphaFoldDB" id="A0A330HXP1"/>
<proteinExistence type="predicted"/>
<dbReference type="Proteomes" id="UP000251558">
    <property type="component" value="Unassembled WGS sequence"/>
</dbReference>
<name>A0A330HXP1_9HYPH</name>
<evidence type="ECO:0000259" key="1">
    <source>
        <dbReference type="PROSITE" id="PS51352"/>
    </source>
</evidence>
<reference evidence="2 3" key="1">
    <citation type="submission" date="2018-07" db="EMBL/GenBank/DDBJ databases">
        <title>Diversity of Mesorhizobium strains in Brazil.</title>
        <authorList>
            <person name="Helene L.C.F."/>
            <person name="Dall'Agnol R."/>
            <person name="Delamuta J.R.M."/>
            <person name="Hungria M."/>
        </authorList>
    </citation>
    <scope>NUCLEOTIDE SEQUENCE [LARGE SCALE GENOMIC DNA]</scope>
    <source>
        <strain evidence="2 3">AC99b</strain>
    </source>
</reference>
<dbReference type="RefSeq" id="WP_112096084.1">
    <property type="nucleotide sequence ID" value="NZ_QMBP01000002.1"/>
</dbReference>
<evidence type="ECO:0000313" key="2">
    <source>
        <dbReference type="EMBL" id="RAZ91774.1"/>
    </source>
</evidence>
<keyword evidence="3" id="KW-1185">Reference proteome</keyword>
<dbReference type="Gene3D" id="3.40.30.10">
    <property type="entry name" value="Glutaredoxin"/>
    <property type="match status" value="1"/>
</dbReference>
<feature type="domain" description="Thioredoxin" evidence="1">
    <location>
        <begin position="4"/>
        <end position="160"/>
    </location>
</feature>
<comment type="caution">
    <text evidence="2">The sequence shown here is derived from an EMBL/GenBank/DDBJ whole genome shotgun (WGS) entry which is preliminary data.</text>
</comment>
<evidence type="ECO:0000313" key="3">
    <source>
        <dbReference type="Proteomes" id="UP000251558"/>
    </source>
</evidence>
<dbReference type="InterPro" id="IPR013766">
    <property type="entry name" value="Thioredoxin_domain"/>
</dbReference>
<gene>
    <name evidence="2" type="ORF">DPM33_04580</name>
</gene>
<organism evidence="2 3">
    <name type="scientific">Mesorhizobium hawassense</name>
    <dbReference type="NCBI Taxonomy" id="1209954"/>
    <lineage>
        <taxon>Bacteria</taxon>
        <taxon>Pseudomonadati</taxon>
        <taxon>Pseudomonadota</taxon>
        <taxon>Alphaproteobacteria</taxon>
        <taxon>Hyphomicrobiales</taxon>
        <taxon>Phyllobacteriaceae</taxon>
        <taxon>Mesorhizobium</taxon>
    </lineage>
</organism>
<dbReference type="EMBL" id="QMBP01000002">
    <property type="protein sequence ID" value="RAZ91774.1"/>
    <property type="molecule type" value="Genomic_DNA"/>
</dbReference>
<dbReference type="OrthoDB" id="9811352at2"/>
<accession>A0A330HXP1</accession>
<sequence length="163" mass="17950">MIQTIAERAAPELTVPYWIDADGKQRPPLTLEELGARYRLLFFYQHWCDGCHSTGFPTLQALVQNPSTKNVGFAAVQTAFEGTYVNTRDKLPLDQQRYGLRIPFGHEGRSPLGVNPTTMENYCTGGTPWFVAIDPDGVVLQDGFSIDTDRFIGAVSESGPAAP</sequence>
<dbReference type="SUPFAM" id="SSF52833">
    <property type="entry name" value="Thioredoxin-like"/>
    <property type="match status" value="1"/>
</dbReference>
<dbReference type="PROSITE" id="PS51352">
    <property type="entry name" value="THIOREDOXIN_2"/>
    <property type="match status" value="1"/>
</dbReference>